<evidence type="ECO:0000256" key="13">
    <source>
        <dbReference type="HAMAP-Rule" id="MF_01864"/>
    </source>
</evidence>
<evidence type="ECO:0000256" key="8">
    <source>
        <dbReference type="ARBA" id="ARBA00023014"/>
    </source>
</evidence>
<comment type="function">
    <text evidence="1 13">Catalyzes the methylthiolation of N6-(dimethylallyl)adenosine (i(6)A), leading to the formation of 2-methylthio-N6-(dimethylallyl)adenosine (ms(2)i(6)A) at position 37 in tRNAs that read codons beginning with uridine.</text>
</comment>
<dbReference type="GO" id="GO:0035597">
    <property type="term" value="F:tRNA-2-methylthio-N(6)-dimethylallyladenosine(37) synthase activity"/>
    <property type="evidence" value="ECO:0007669"/>
    <property type="project" value="UniProtKB-EC"/>
</dbReference>
<evidence type="ECO:0000256" key="7">
    <source>
        <dbReference type="ARBA" id="ARBA00023004"/>
    </source>
</evidence>
<feature type="binding site" evidence="13">
    <location>
        <position position="73"/>
    </location>
    <ligand>
        <name>[4Fe-4S] cluster</name>
        <dbReference type="ChEBI" id="CHEBI:49883"/>
        <label>1</label>
    </ligand>
</feature>
<evidence type="ECO:0000256" key="12">
    <source>
        <dbReference type="ARBA" id="ARBA00081141"/>
    </source>
</evidence>
<keyword evidence="6 13" id="KW-0479">Metal-binding</keyword>
<dbReference type="CDD" id="cd01335">
    <property type="entry name" value="Radical_SAM"/>
    <property type="match status" value="1"/>
</dbReference>
<dbReference type="KEGG" id="lfp:Y981_06195"/>
<dbReference type="InterPro" id="IPR020612">
    <property type="entry name" value="Methylthiotransferase_CS"/>
</dbReference>
<dbReference type="NCBIfam" id="TIGR01574">
    <property type="entry name" value="miaB-methiolase"/>
    <property type="match status" value="1"/>
</dbReference>
<feature type="binding site" evidence="13">
    <location>
        <position position="187"/>
    </location>
    <ligand>
        <name>[4Fe-4S] cluster</name>
        <dbReference type="ChEBI" id="CHEBI:49883"/>
        <label>2</label>
        <note>4Fe-4S-S-AdoMet</note>
    </ligand>
</feature>
<dbReference type="EC" id="2.8.4.3" evidence="9 13"/>
<dbReference type="InterPro" id="IPR006638">
    <property type="entry name" value="Elp3/MiaA/NifB-like_rSAM"/>
</dbReference>
<dbReference type="InterPro" id="IPR005839">
    <property type="entry name" value="Methylthiotransferase"/>
</dbReference>
<comment type="catalytic activity">
    <reaction evidence="13">
        <text>N(6)-dimethylallyladenosine(37) in tRNA + (sulfur carrier)-SH + AH2 + 2 S-adenosyl-L-methionine = 2-methylsulfanyl-N(6)-dimethylallyladenosine(37) in tRNA + (sulfur carrier)-H + 5'-deoxyadenosine + L-methionine + A + S-adenosyl-L-homocysteine + 2 H(+)</text>
        <dbReference type="Rhea" id="RHEA:37067"/>
        <dbReference type="Rhea" id="RHEA-COMP:10375"/>
        <dbReference type="Rhea" id="RHEA-COMP:10376"/>
        <dbReference type="Rhea" id="RHEA-COMP:14737"/>
        <dbReference type="Rhea" id="RHEA-COMP:14739"/>
        <dbReference type="ChEBI" id="CHEBI:13193"/>
        <dbReference type="ChEBI" id="CHEBI:15378"/>
        <dbReference type="ChEBI" id="CHEBI:17319"/>
        <dbReference type="ChEBI" id="CHEBI:17499"/>
        <dbReference type="ChEBI" id="CHEBI:29917"/>
        <dbReference type="ChEBI" id="CHEBI:57844"/>
        <dbReference type="ChEBI" id="CHEBI:57856"/>
        <dbReference type="ChEBI" id="CHEBI:59789"/>
        <dbReference type="ChEBI" id="CHEBI:64428"/>
        <dbReference type="ChEBI" id="CHEBI:74415"/>
        <dbReference type="ChEBI" id="CHEBI:74417"/>
        <dbReference type="EC" id="2.8.4.3"/>
    </reaction>
</comment>
<dbReference type="FunFam" id="3.80.30.20:FF:000001">
    <property type="entry name" value="tRNA-2-methylthio-N(6)-dimethylallyladenosine synthase 2"/>
    <property type="match status" value="1"/>
</dbReference>
<dbReference type="InterPro" id="IPR038135">
    <property type="entry name" value="Methylthiotransferase_N_sf"/>
</dbReference>
<keyword evidence="13" id="KW-0819">tRNA processing</keyword>
<dbReference type="HOGENOM" id="CLU_018697_2_0_0"/>
<dbReference type="SUPFAM" id="SSF102114">
    <property type="entry name" value="Radical SAM enzymes"/>
    <property type="match status" value="1"/>
</dbReference>
<evidence type="ECO:0000256" key="11">
    <source>
        <dbReference type="ARBA" id="ARBA00080698"/>
    </source>
</evidence>
<dbReference type="EMBL" id="CP007243">
    <property type="protein sequence ID" value="AIA30506.1"/>
    <property type="molecule type" value="Genomic_DNA"/>
</dbReference>
<dbReference type="SFLD" id="SFLDG01061">
    <property type="entry name" value="methylthiotransferase"/>
    <property type="match status" value="1"/>
</dbReference>
<comment type="subunit">
    <text evidence="13">Monomer.</text>
</comment>
<comment type="subcellular location">
    <subcellularLocation>
        <location evidence="13">Cytoplasm</location>
    </subcellularLocation>
</comment>
<feature type="binding site" evidence="13">
    <location>
        <position position="37"/>
    </location>
    <ligand>
        <name>[4Fe-4S] cluster</name>
        <dbReference type="ChEBI" id="CHEBI:49883"/>
        <label>1</label>
    </ligand>
</feature>
<feature type="binding site" evidence="13">
    <location>
        <position position="107"/>
    </location>
    <ligand>
        <name>[4Fe-4S] cluster</name>
        <dbReference type="ChEBI" id="CHEBI:49883"/>
        <label>1</label>
    </ligand>
</feature>
<evidence type="ECO:0000256" key="1">
    <source>
        <dbReference type="ARBA" id="ARBA00003234"/>
    </source>
</evidence>
<dbReference type="GO" id="GO:0046872">
    <property type="term" value="F:metal ion binding"/>
    <property type="evidence" value="ECO:0007669"/>
    <property type="project" value="UniProtKB-KW"/>
</dbReference>
<evidence type="ECO:0000256" key="6">
    <source>
        <dbReference type="ARBA" id="ARBA00022723"/>
    </source>
</evidence>
<dbReference type="HAMAP" id="MF_01864">
    <property type="entry name" value="tRNA_metthiotr_MiaB"/>
    <property type="match status" value="1"/>
</dbReference>
<dbReference type="InterPro" id="IPR023404">
    <property type="entry name" value="rSAM_horseshoe"/>
</dbReference>
<dbReference type="Proteomes" id="UP000027059">
    <property type="component" value="Chromosome"/>
</dbReference>
<keyword evidence="3 13" id="KW-0963">Cytoplasm</keyword>
<feature type="binding site" evidence="13">
    <location>
        <position position="184"/>
    </location>
    <ligand>
        <name>[4Fe-4S] cluster</name>
        <dbReference type="ChEBI" id="CHEBI:49883"/>
        <label>2</label>
        <note>4Fe-4S-S-AdoMet</note>
    </ligand>
</feature>
<dbReference type="InterPro" id="IPR006463">
    <property type="entry name" value="MiaB_methiolase"/>
</dbReference>
<dbReference type="SMART" id="SM00729">
    <property type="entry name" value="Elp3"/>
    <property type="match status" value="1"/>
</dbReference>
<dbReference type="OrthoDB" id="9805215at2"/>
<dbReference type="SFLD" id="SFLDS00029">
    <property type="entry name" value="Radical_SAM"/>
    <property type="match status" value="1"/>
</dbReference>
<reference evidence="19" key="1">
    <citation type="submission" date="2014-02" db="EMBL/GenBank/DDBJ databases">
        <title>Complete genome sequence and comparative genomic analysis of the nitrogen-fixing bacterium Leptospirillum ferriphilum YSK.</title>
        <authorList>
            <person name="Guo X."/>
            <person name="Yin H."/>
            <person name="Liang Y."/>
            <person name="Hu Q."/>
            <person name="Ma L."/>
            <person name="Xiao Y."/>
            <person name="Zhang X."/>
            <person name="Qiu G."/>
            <person name="Liu X."/>
        </authorList>
    </citation>
    <scope>NUCLEOTIDE SEQUENCE [LARGE SCALE GENOMIC DNA]</scope>
    <source>
        <strain evidence="19">YSK</strain>
    </source>
</reference>
<feature type="binding site" evidence="13">
    <location>
        <position position="180"/>
    </location>
    <ligand>
        <name>[4Fe-4S] cluster</name>
        <dbReference type="ChEBI" id="CHEBI:49883"/>
        <label>2</label>
        <note>4Fe-4S-S-AdoMet</note>
    </ligand>
</feature>
<dbReference type="PROSITE" id="PS51449">
    <property type="entry name" value="MTTASE_N"/>
    <property type="match status" value="1"/>
</dbReference>
<dbReference type="SFLD" id="SFLDF00273">
    <property type="entry name" value="(dimethylallyl)adenosine_tRNA"/>
    <property type="match status" value="1"/>
</dbReference>
<dbReference type="Gene3D" id="3.40.50.12160">
    <property type="entry name" value="Methylthiotransferase, N-terminal domain"/>
    <property type="match status" value="1"/>
</dbReference>
<comment type="cofactor">
    <cofactor evidence="13">
        <name>[4Fe-4S] cluster</name>
        <dbReference type="ChEBI" id="CHEBI:49883"/>
    </cofactor>
    <text evidence="13">Binds 2 [4Fe-4S] clusters. One cluster is coordinated with 3 cysteines and an exchangeable S-adenosyl-L-methionine.</text>
</comment>
<evidence type="ECO:0000256" key="14">
    <source>
        <dbReference type="SAM" id="MobiDB-lite"/>
    </source>
</evidence>
<evidence type="ECO:0000256" key="3">
    <source>
        <dbReference type="ARBA" id="ARBA00022490"/>
    </source>
</evidence>
<protein>
    <recommendedName>
        <fullName evidence="10 13">tRNA-2-methylthio-N(6)-dimethylallyladenosine synthase</fullName>
        <ecNumber evidence="9 13">2.8.4.3</ecNumber>
    </recommendedName>
    <alternativeName>
        <fullName evidence="12 13">(Dimethylallyl)adenosine tRNA methylthiotransferase MiaB</fullName>
    </alternativeName>
    <alternativeName>
        <fullName evidence="11 13">tRNA-i(6)A37 methylthiotransferase</fullName>
    </alternativeName>
</protein>
<keyword evidence="5 13" id="KW-0949">S-adenosyl-L-methionine</keyword>
<gene>
    <name evidence="13" type="primary">miaB</name>
    <name evidence="18" type="ORF">Y981_06195</name>
</gene>
<keyword evidence="4 13" id="KW-0808">Transferase</keyword>
<dbReference type="PROSITE" id="PS01278">
    <property type="entry name" value="MTTASE_RADICAL"/>
    <property type="match status" value="1"/>
</dbReference>
<dbReference type="PROSITE" id="PS51918">
    <property type="entry name" value="RADICAL_SAM"/>
    <property type="match status" value="1"/>
</dbReference>
<evidence type="ECO:0000259" key="17">
    <source>
        <dbReference type="PROSITE" id="PS51918"/>
    </source>
</evidence>
<dbReference type="RefSeq" id="WP_014961014.1">
    <property type="nucleotide sequence ID" value="NZ_CP007243.1"/>
</dbReference>
<evidence type="ECO:0000313" key="18">
    <source>
        <dbReference type="EMBL" id="AIA30506.1"/>
    </source>
</evidence>
<dbReference type="Pfam" id="PF00919">
    <property type="entry name" value="UPF0004"/>
    <property type="match status" value="1"/>
</dbReference>
<feature type="domain" description="TRAM" evidence="15">
    <location>
        <begin position="400"/>
        <end position="466"/>
    </location>
</feature>
<evidence type="ECO:0000259" key="15">
    <source>
        <dbReference type="PROSITE" id="PS50926"/>
    </source>
</evidence>
<dbReference type="Gene3D" id="3.80.30.20">
    <property type="entry name" value="tm_1862 like domain"/>
    <property type="match status" value="1"/>
</dbReference>
<keyword evidence="2 13" id="KW-0004">4Fe-4S</keyword>
<keyword evidence="7 13" id="KW-0408">Iron</keyword>
<dbReference type="AlphaFoldDB" id="A0A059XYY5"/>
<evidence type="ECO:0000256" key="2">
    <source>
        <dbReference type="ARBA" id="ARBA00022485"/>
    </source>
</evidence>
<sequence>MSDSAATGEDRFPTGNPPHTRGSAFEGKTFYIKTFGCQMNVHDSERMAGLLTAEGGNPVSEPAAADIILVNTCTIRDKADQKALSDLGRIRQVRKEGPGTILAVTGCMAQREGEEIFRLVPDVDLILGPSQIRNLIPLLDAASTSRARVDGTLWPVPEMTTPPAIRPPGVTAFVTVQEGCDKACAYCVVPATRGAERSRPVTDIVREVENLVSSGFREITLLGQNVNGYGQKGDTAGASFPELLQRLSDIPGLLRLRFTTSHPMDMSEDLIDVMATSSRVMPHLHLPVQSGSDRMLERMQRGYSLDDYRRWIEKLRKKVPEAALTTDLIVGFCGETEEDFEKTLAAVEEFRFDGAFAFIYSPRPSTPAHSWEDVPPREMSVERLERLQKKVEQQAMERNQSLVGSRVEILTEKWDPETRTAVGRTPQFQTVRALVAPERPDPSPGDLLWVTITQGARAGLKGNAVSHA</sequence>
<feature type="domain" description="MTTase N-terminal" evidence="16">
    <location>
        <begin position="28"/>
        <end position="144"/>
    </location>
</feature>
<feature type="domain" description="Radical SAM core" evidence="17">
    <location>
        <begin position="166"/>
        <end position="397"/>
    </location>
</feature>
<proteinExistence type="inferred from homology"/>
<evidence type="ECO:0000259" key="16">
    <source>
        <dbReference type="PROSITE" id="PS51449"/>
    </source>
</evidence>
<dbReference type="InterPro" id="IPR002792">
    <property type="entry name" value="TRAM_dom"/>
</dbReference>
<dbReference type="PANTHER" id="PTHR43020">
    <property type="entry name" value="CDK5 REGULATORY SUBUNIT-ASSOCIATED PROTEIN 1"/>
    <property type="match status" value="1"/>
</dbReference>
<feature type="region of interest" description="Disordered" evidence="14">
    <location>
        <begin position="1"/>
        <end position="23"/>
    </location>
</feature>
<evidence type="ECO:0000256" key="9">
    <source>
        <dbReference type="ARBA" id="ARBA00033765"/>
    </source>
</evidence>
<accession>A0A059XYY5</accession>
<reference evidence="18 19" key="2">
    <citation type="journal article" date="2015" name="Biomed. Res. Int.">
        <title>Effects of Arsenite Resistance on the Growth and Functional Gene Expression of Leptospirillum ferriphilum and Acidithiobacillus thiooxidans in Pure Culture and Coculture.</title>
        <authorList>
            <person name="Jiang H."/>
            <person name="Liang Y."/>
            <person name="Yin H."/>
            <person name="Xiao Y."/>
            <person name="Guo X."/>
            <person name="Xu Y."/>
            <person name="Hu Q."/>
            <person name="Liu H."/>
            <person name="Liu X."/>
        </authorList>
    </citation>
    <scope>NUCLEOTIDE SEQUENCE [LARGE SCALE GENOMIC DNA]</scope>
    <source>
        <strain evidence="18 19">YSK</strain>
    </source>
</reference>
<organism evidence="18 19">
    <name type="scientific">Leptospirillum ferriphilum YSK</name>
    <dbReference type="NCBI Taxonomy" id="1441628"/>
    <lineage>
        <taxon>Bacteria</taxon>
        <taxon>Pseudomonadati</taxon>
        <taxon>Nitrospirota</taxon>
        <taxon>Nitrospiria</taxon>
        <taxon>Nitrospirales</taxon>
        <taxon>Nitrospiraceae</taxon>
        <taxon>Leptospirillum</taxon>
    </lineage>
</organism>
<dbReference type="GO" id="GO:0005829">
    <property type="term" value="C:cytosol"/>
    <property type="evidence" value="ECO:0007669"/>
    <property type="project" value="TreeGrafter"/>
</dbReference>
<dbReference type="FunFam" id="3.40.50.12160:FF:000003">
    <property type="entry name" value="CDK5 regulatory subunit-associated protein 1"/>
    <property type="match status" value="1"/>
</dbReference>
<dbReference type="Pfam" id="PF04055">
    <property type="entry name" value="Radical_SAM"/>
    <property type="match status" value="1"/>
</dbReference>
<dbReference type="InterPro" id="IPR013848">
    <property type="entry name" value="Methylthiotransferase_N"/>
</dbReference>
<evidence type="ECO:0000313" key="19">
    <source>
        <dbReference type="Proteomes" id="UP000027059"/>
    </source>
</evidence>
<dbReference type="PROSITE" id="PS50926">
    <property type="entry name" value="TRAM"/>
    <property type="match status" value="1"/>
</dbReference>
<dbReference type="NCBIfam" id="TIGR00089">
    <property type="entry name" value="MiaB/RimO family radical SAM methylthiotransferase"/>
    <property type="match status" value="1"/>
</dbReference>
<evidence type="ECO:0000256" key="5">
    <source>
        <dbReference type="ARBA" id="ARBA00022691"/>
    </source>
</evidence>
<keyword evidence="8 13" id="KW-0411">Iron-sulfur</keyword>
<dbReference type="SFLD" id="SFLDG01082">
    <property type="entry name" value="B12-binding_domain_containing"/>
    <property type="match status" value="1"/>
</dbReference>
<keyword evidence="19" id="KW-1185">Reference proteome</keyword>
<dbReference type="InterPro" id="IPR058240">
    <property type="entry name" value="rSAM_sf"/>
</dbReference>
<evidence type="ECO:0000256" key="10">
    <source>
        <dbReference type="ARBA" id="ARBA00068570"/>
    </source>
</evidence>
<dbReference type="PANTHER" id="PTHR43020:SF2">
    <property type="entry name" value="MITOCHONDRIAL TRNA METHYLTHIOTRANSFERASE CDK5RAP1"/>
    <property type="match status" value="1"/>
</dbReference>
<dbReference type="GO" id="GO:0051539">
    <property type="term" value="F:4 iron, 4 sulfur cluster binding"/>
    <property type="evidence" value="ECO:0007669"/>
    <property type="project" value="UniProtKB-UniRule"/>
</dbReference>
<comment type="similarity">
    <text evidence="13">Belongs to the methylthiotransferase family. MiaB subfamily.</text>
</comment>
<evidence type="ECO:0000256" key="4">
    <source>
        <dbReference type="ARBA" id="ARBA00022679"/>
    </source>
</evidence>
<name>A0A059XYY5_9BACT</name>
<dbReference type="InterPro" id="IPR007197">
    <property type="entry name" value="rSAM"/>
</dbReference>